<name>A0A1I3NW60_9BACT</name>
<reference evidence="2" key="1">
    <citation type="submission" date="2016-10" db="EMBL/GenBank/DDBJ databases">
        <authorList>
            <person name="Varghese N."/>
            <person name="Submissions S."/>
        </authorList>
    </citation>
    <scope>NUCLEOTIDE SEQUENCE [LARGE SCALE GENOMIC DNA]</scope>
    <source>
        <strain evidence="2">DSM 5918</strain>
    </source>
</reference>
<proteinExistence type="predicted"/>
<organism evidence="1 2">
    <name type="scientific">Desulfomicrobium apsheronum</name>
    <dbReference type="NCBI Taxonomy" id="52560"/>
    <lineage>
        <taxon>Bacteria</taxon>
        <taxon>Pseudomonadati</taxon>
        <taxon>Thermodesulfobacteriota</taxon>
        <taxon>Desulfovibrionia</taxon>
        <taxon>Desulfovibrionales</taxon>
        <taxon>Desulfomicrobiaceae</taxon>
        <taxon>Desulfomicrobium</taxon>
    </lineage>
</organism>
<evidence type="ECO:0000313" key="2">
    <source>
        <dbReference type="Proteomes" id="UP000198635"/>
    </source>
</evidence>
<protein>
    <submittedName>
        <fullName evidence="1">Uncharacterized protein</fullName>
    </submittedName>
</protein>
<dbReference type="EMBL" id="FORX01000001">
    <property type="protein sequence ID" value="SFJ13459.1"/>
    <property type="molecule type" value="Genomic_DNA"/>
</dbReference>
<sequence length="62" mass="6875">MTDKQENILPLAGDTKKKLTGRKCKELDSHTAAMLESNEVKAITGEGEEWWCPNPDCAVVDK</sequence>
<gene>
    <name evidence="1" type="ORF">SAMN04488082_101406</name>
</gene>
<accession>A0A1I3NW60</accession>
<keyword evidence="2" id="KW-1185">Reference proteome</keyword>
<dbReference type="RefSeq" id="WP_092372453.1">
    <property type="nucleotide sequence ID" value="NZ_FORX01000001.1"/>
</dbReference>
<evidence type="ECO:0000313" key="1">
    <source>
        <dbReference type="EMBL" id="SFJ13459.1"/>
    </source>
</evidence>
<dbReference type="AlphaFoldDB" id="A0A1I3NW60"/>
<dbReference type="OrthoDB" id="5472037at2"/>
<dbReference type="STRING" id="52560.SAMN04488082_101406"/>
<dbReference type="Proteomes" id="UP000198635">
    <property type="component" value="Unassembled WGS sequence"/>
</dbReference>